<protein>
    <recommendedName>
        <fullName evidence="5">Pre-rRNA-processing protein TSR2</fullName>
    </recommendedName>
</protein>
<accession>A0A9W7A7S5</accession>
<comment type="similarity">
    <text evidence="1">Belongs to the TSR2 family.</text>
</comment>
<dbReference type="EMBL" id="BRXW01000569">
    <property type="protein sequence ID" value="GMH67169.1"/>
    <property type="molecule type" value="Genomic_DNA"/>
</dbReference>
<proteinExistence type="inferred from homology"/>
<evidence type="ECO:0008006" key="5">
    <source>
        <dbReference type="Google" id="ProtNLM"/>
    </source>
</evidence>
<reference evidence="4" key="1">
    <citation type="journal article" date="2023" name="Commun. Biol.">
        <title>Genome analysis of Parmales, the sister group of diatoms, reveals the evolutionary specialization of diatoms from phago-mixotrophs to photoautotrophs.</title>
        <authorList>
            <person name="Ban H."/>
            <person name="Sato S."/>
            <person name="Yoshikawa S."/>
            <person name="Yamada K."/>
            <person name="Nakamura Y."/>
            <person name="Ichinomiya M."/>
            <person name="Sato N."/>
            <person name="Blanc-Mathieu R."/>
            <person name="Endo H."/>
            <person name="Kuwata A."/>
            <person name="Ogata H."/>
        </authorList>
    </citation>
    <scope>NUCLEOTIDE SEQUENCE [LARGE SCALE GENOMIC DNA]</scope>
    <source>
        <strain evidence="4">NIES 3700</strain>
    </source>
</reference>
<keyword evidence="2" id="KW-0698">rRNA processing</keyword>
<evidence type="ECO:0000313" key="3">
    <source>
        <dbReference type="EMBL" id="GMH67169.1"/>
    </source>
</evidence>
<keyword evidence="4" id="KW-1185">Reference proteome</keyword>
<evidence type="ECO:0000256" key="1">
    <source>
        <dbReference type="ARBA" id="ARBA00006524"/>
    </source>
</evidence>
<evidence type="ECO:0000256" key="2">
    <source>
        <dbReference type="ARBA" id="ARBA00022552"/>
    </source>
</evidence>
<dbReference type="AlphaFoldDB" id="A0A9W7A7S5"/>
<dbReference type="GO" id="GO:0006364">
    <property type="term" value="P:rRNA processing"/>
    <property type="evidence" value="ECO:0007669"/>
    <property type="project" value="UniProtKB-KW"/>
</dbReference>
<sequence>MSAFTSQTPQTPAASEFSAGVTATLRRWTALRAAIEGEWGGGSCLSKAEQIRTHILSMFLSSSTLKYDAQDVEDFLYISMEEQFCCQLEDGSPSDVGGIIFDMAVKCLEGDFTLSRQMVEFAEKEREVLEAKMNVNVLVEGEDFEEDMEEEDEMDNITTTTTTTSSQNVMNASSSDMQSYANQSLFGAAPVQQHLPPPRQLGEEEVVVEKEKIVDEDGFEQVVRRSKRKNKGVKGNP</sequence>
<evidence type="ECO:0000313" key="4">
    <source>
        <dbReference type="Proteomes" id="UP001165122"/>
    </source>
</evidence>
<dbReference type="Proteomes" id="UP001165122">
    <property type="component" value="Unassembled WGS sequence"/>
</dbReference>
<dbReference type="Pfam" id="PF10273">
    <property type="entry name" value="WGG"/>
    <property type="match status" value="1"/>
</dbReference>
<organism evidence="3 4">
    <name type="scientific">Triparma laevis f. longispina</name>
    <dbReference type="NCBI Taxonomy" id="1714387"/>
    <lineage>
        <taxon>Eukaryota</taxon>
        <taxon>Sar</taxon>
        <taxon>Stramenopiles</taxon>
        <taxon>Ochrophyta</taxon>
        <taxon>Bolidophyceae</taxon>
        <taxon>Parmales</taxon>
        <taxon>Triparmaceae</taxon>
        <taxon>Triparma</taxon>
    </lineage>
</organism>
<dbReference type="PANTHER" id="PTHR21250">
    <property type="entry name" value="PRE-RRNA-PROCESSING PROTEIN TSR2 HOMOLOG"/>
    <property type="match status" value="1"/>
</dbReference>
<comment type="caution">
    <text evidence="3">The sequence shown here is derived from an EMBL/GenBank/DDBJ whole genome shotgun (WGS) entry which is preliminary data.</text>
</comment>
<name>A0A9W7A7S5_9STRA</name>
<gene>
    <name evidence="3" type="ORF">TrLO_g1866</name>
</gene>
<dbReference type="InterPro" id="IPR019398">
    <property type="entry name" value="Pre-rRNA_process_TSR2"/>
</dbReference>
<dbReference type="OrthoDB" id="263560at2759"/>